<name>A0A1F4S0U9_UNCSA</name>
<evidence type="ECO:0000313" key="1">
    <source>
        <dbReference type="EMBL" id="OGC14017.1"/>
    </source>
</evidence>
<gene>
    <name evidence="1" type="ORF">A2290_02375</name>
</gene>
<evidence type="ECO:0000313" key="2">
    <source>
        <dbReference type="Proteomes" id="UP000177905"/>
    </source>
</evidence>
<organism evidence="1 2">
    <name type="scientific">candidate division WOR-1 bacterium RIFOXYB2_FULL_36_35</name>
    <dbReference type="NCBI Taxonomy" id="1802578"/>
    <lineage>
        <taxon>Bacteria</taxon>
        <taxon>Bacillati</taxon>
        <taxon>Saganbacteria</taxon>
    </lineage>
</organism>
<sequence>MQVTPTNFAGRYVRILPPEIEQSLSNVYREQGSQIIRVPVGSTIKNITLQGGASHNSRWACLRGAVIKFAQEREAPIHIDGRNFVVPSGHVLMDYQSYLDTKNRNNGKEIPHKIIKDISPEDLFLVHASYSHPDQLFLPQGTYTETTFISDDIPFIGHMNFEGERLYLVEQLLPVSTPYNILEGLSSPPISIIVQLSEGGHVCLV</sequence>
<dbReference type="Proteomes" id="UP000177905">
    <property type="component" value="Unassembled WGS sequence"/>
</dbReference>
<accession>A0A1F4S0U9</accession>
<proteinExistence type="predicted"/>
<protein>
    <submittedName>
        <fullName evidence="1">Uncharacterized protein</fullName>
    </submittedName>
</protein>
<dbReference type="EMBL" id="MEUA01000044">
    <property type="protein sequence ID" value="OGC14017.1"/>
    <property type="molecule type" value="Genomic_DNA"/>
</dbReference>
<reference evidence="1 2" key="1">
    <citation type="journal article" date="2016" name="Nat. Commun.">
        <title>Thousands of microbial genomes shed light on interconnected biogeochemical processes in an aquifer system.</title>
        <authorList>
            <person name="Anantharaman K."/>
            <person name="Brown C.T."/>
            <person name="Hug L.A."/>
            <person name="Sharon I."/>
            <person name="Castelle C.J."/>
            <person name="Probst A.J."/>
            <person name="Thomas B.C."/>
            <person name="Singh A."/>
            <person name="Wilkins M.J."/>
            <person name="Karaoz U."/>
            <person name="Brodie E.L."/>
            <person name="Williams K.H."/>
            <person name="Hubbard S.S."/>
            <person name="Banfield J.F."/>
        </authorList>
    </citation>
    <scope>NUCLEOTIDE SEQUENCE [LARGE SCALE GENOMIC DNA]</scope>
</reference>
<comment type="caution">
    <text evidence="1">The sequence shown here is derived from an EMBL/GenBank/DDBJ whole genome shotgun (WGS) entry which is preliminary data.</text>
</comment>
<dbReference type="AlphaFoldDB" id="A0A1F4S0U9"/>